<accession>A0A6T1M5W8</accession>
<feature type="region of interest" description="Disordered" evidence="2">
    <location>
        <begin position="514"/>
        <end position="533"/>
    </location>
</feature>
<dbReference type="EMBL" id="HBNR01081813">
    <property type="protein sequence ID" value="CAE4658994.1"/>
    <property type="molecule type" value="Transcribed_RNA"/>
</dbReference>
<reference evidence="4" key="1">
    <citation type="submission" date="2021-01" db="EMBL/GenBank/DDBJ databases">
        <authorList>
            <person name="Corre E."/>
            <person name="Pelletier E."/>
            <person name="Niang G."/>
            <person name="Scheremetjew M."/>
            <person name="Finn R."/>
            <person name="Kale V."/>
            <person name="Holt S."/>
            <person name="Cochrane G."/>
            <person name="Meng A."/>
            <person name="Brown T."/>
            <person name="Cohen L."/>
        </authorList>
    </citation>
    <scope>NUCLEOTIDE SEQUENCE</scope>
    <source>
        <strain evidence="4">CCMP3105</strain>
    </source>
</reference>
<evidence type="ECO:0000256" key="2">
    <source>
        <dbReference type="SAM" id="MobiDB-lite"/>
    </source>
</evidence>
<feature type="compositionally biased region" description="Basic and acidic residues" evidence="2">
    <location>
        <begin position="130"/>
        <end position="141"/>
    </location>
</feature>
<feature type="region of interest" description="Disordered" evidence="2">
    <location>
        <begin position="858"/>
        <end position="883"/>
    </location>
</feature>
<feature type="region of interest" description="Disordered" evidence="2">
    <location>
        <begin position="1"/>
        <end position="185"/>
    </location>
</feature>
<evidence type="ECO:0000256" key="1">
    <source>
        <dbReference type="SAM" id="Coils"/>
    </source>
</evidence>
<feature type="region of interest" description="Disordered" evidence="2">
    <location>
        <begin position="538"/>
        <end position="562"/>
    </location>
</feature>
<sequence>MEASHREDARDPGSSPASSLSDNSKVSSSPSAVEHRRPERQVNPMVVRVRSEEPDLASRLALAEAVLRKHSGPSSQADSEERDSLHMAQQIEEELERRSNAGSLASSDAATSKDQGGSSNGTERPEDDGREGLEERRRQSIRELVSNYSSDHSKSGSGSSLSRGDKLFGEEDPRSSSSSSNAAKHQTNMELWELLLSQQAEKSKAEVNIVELRQKMADMAEKHGMEMESMQKQLRKTLKREMGKAEEKAHMSTQVAAIEVKHNERTEELKAMAKALSEVKRQFQDEKGELVDWIAGQEARANTKIKNLKSEYNAKLEEEKREQEETEKGKDEMKMELAAHNAVLEKELVTVKVVSKNVAAERDVLRRNMQSIQATHQQHVNCLKEQLEAANMELQKVAKSKLASDSSSPAVVAEASTLTKVVDLREQLVQQRETHREMSDELSELRVQMLGMKQSSEIQEAARTDSSAPRDTAQRSQVGDLQMLLEAADVELAELNIEGVPRNAASLKLPQRARFGGPRTVGKSRGRGGGPIRLHAIDEDDMSSMDGSAAASGNVSSDGGVEVGDLHDFDENIGVSHLIDQGPTSQVVKQVVQQKLEMKSRIEELKEKLAEDHIAVDEVKEELAEKEARHASKVARLMDVVESTNMSRAKALEEVTEMKEALQVRDAEYRAEVKEMRDMLSSSEERYEALMKEQQEKASAPAAPPTCEAREPEHDHVREDLWQQLCGALEAKRIAEGRVEEFKRAMASMERQHSDTVAEMRQQLLVASGSSRGGPGGADAGAAAAAEELEDLRQQLRGSVEERNVLANSLEWKEVQWKSKVENMEMNHAAATSDLERRRGAEVKELTLRLEGELAEARQRLEDSQKERSKLEEKVREPVAPPSAPSWISRLRCPTRGLPGASSSNIDAAAYCQDVCWRILNMIQGTTALLCSINDYKILQATRTACMTWGSAALHGQSVLTLVNGPSRAAWLRKAFQMHQSIADTASEGVPGFVVRDLGCEEFTSKGGQAFDSSVITAHLPAEPACNKEAALLVIIEPQSNQRGAPSAPAAPVPQPVGRVDPRGGGNQSSAHSEVSTVDPSDSASNIFDRNMGMFSRG</sequence>
<feature type="region of interest" description="Disordered" evidence="2">
    <location>
        <begin position="454"/>
        <end position="475"/>
    </location>
</feature>
<feature type="compositionally biased region" description="Basic and acidic residues" evidence="2">
    <location>
        <begin position="1"/>
        <end position="11"/>
    </location>
</feature>
<dbReference type="EMBL" id="HBNR01081811">
    <property type="protein sequence ID" value="CAE4658992.1"/>
    <property type="molecule type" value="Transcribed_RNA"/>
</dbReference>
<organism evidence="4">
    <name type="scientific">Alexandrium monilatum</name>
    <dbReference type="NCBI Taxonomy" id="311494"/>
    <lineage>
        <taxon>Eukaryota</taxon>
        <taxon>Sar</taxon>
        <taxon>Alveolata</taxon>
        <taxon>Dinophyceae</taxon>
        <taxon>Gonyaulacales</taxon>
        <taxon>Pyrocystaceae</taxon>
        <taxon>Alexandrium</taxon>
    </lineage>
</organism>
<evidence type="ECO:0000313" key="4">
    <source>
        <dbReference type="EMBL" id="CAE4658994.1"/>
    </source>
</evidence>
<feature type="compositionally biased region" description="Low complexity" evidence="2">
    <location>
        <begin position="544"/>
        <end position="553"/>
    </location>
</feature>
<feature type="coiled-coil region" evidence="1">
    <location>
        <begin position="588"/>
        <end position="693"/>
    </location>
</feature>
<keyword evidence="1" id="KW-0175">Coiled coil</keyword>
<feature type="coiled-coil region" evidence="1">
    <location>
        <begin position="380"/>
        <end position="448"/>
    </location>
</feature>
<name>A0A6T1M5W8_9DINO</name>
<feature type="region of interest" description="Disordered" evidence="2">
    <location>
        <begin position="1041"/>
        <end position="1098"/>
    </location>
</feature>
<evidence type="ECO:0000313" key="3">
    <source>
        <dbReference type="EMBL" id="CAE4658992.1"/>
    </source>
</evidence>
<feature type="compositionally biased region" description="Basic and acidic residues" evidence="2">
    <location>
        <begin position="163"/>
        <end position="174"/>
    </location>
</feature>
<feature type="compositionally biased region" description="Low complexity" evidence="2">
    <location>
        <begin position="18"/>
        <end position="31"/>
    </location>
</feature>
<feature type="compositionally biased region" description="Basic and acidic residues" evidence="2">
    <location>
        <begin position="858"/>
        <end position="877"/>
    </location>
</feature>
<feature type="compositionally biased region" description="Basic and acidic residues" evidence="2">
    <location>
        <begin position="239"/>
        <end position="250"/>
    </location>
</feature>
<feature type="compositionally biased region" description="Low complexity" evidence="2">
    <location>
        <begin position="146"/>
        <end position="162"/>
    </location>
</feature>
<feature type="coiled-coil region" evidence="1">
    <location>
        <begin position="195"/>
        <end position="222"/>
    </location>
</feature>
<proteinExistence type="predicted"/>
<gene>
    <name evidence="3" type="ORF">AMON00008_LOCUS58504</name>
    <name evidence="4" type="ORF">AMON00008_LOCUS58506</name>
</gene>
<feature type="compositionally biased region" description="Polar residues" evidence="2">
    <location>
        <begin position="1068"/>
        <end position="1088"/>
    </location>
</feature>
<dbReference type="AlphaFoldDB" id="A0A6T1M5W8"/>
<feature type="region of interest" description="Disordered" evidence="2">
    <location>
        <begin position="223"/>
        <end position="251"/>
    </location>
</feature>
<feature type="coiled-coil region" evidence="1">
    <location>
        <begin position="266"/>
        <end position="336"/>
    </location>
</feature>
<feature type="compositionally biased region" description="Polar residues" evidence="2">
    <location>
        <begin position="100"/>
        <end position="122"/>
    </location>
</feature>
<protein>
    <submittedName>
        <fullName evidence="4">Uncharacterized protein</fullName>
    </submittedName>
</protein>